<evidence type="ECO:0000313" key="2">
    <source>
        <dbReference type="Proteomes" id="UP001151760"/>
    </source>
</evidence>
<sequence>MKSLPVKAREKPLRYESTLGNDSSPIIISGSDLGLAKESTQLPQYLQRNDEDVSEEITNLGGNWDGSFDALLLVFHGKEVGQEEERLDPRRYDQHFNESTV</sequence>
<reference evidence="1" key="2">
    <citation type="submission" date="2022-01" db="EMBL/GenBank/DDBJ databases">
        <authorList>
            <person name="Yamashiro T."/>
            <person name="Shiraishi A."/>
            <person name="Satake H."/>
            <person name="Nakayama K."/>
        </authorList>
    </citation>
    <scope>NUCLEOTIDE SEQUENCE</scope>
</reference>
<dbReference type="Proteomes" id="UP001151760">
    <property type="component" value="Unassembled WGS sequence"/>
</dbReference>
<comment type="caution">
    <text evidence="1">The sequence shown here is derived from an EMBL/GenBank/DDBJ whole genome shotgun (WGS) entry which is preliminary data.</text>
</comment>
<protein>
    <submittedName>
        <fullName evidence="1">Uncharacterized protein</fullName>
    </submittedName>
</protein>
<evidence type="ECO:0000313" key="1">
    <source>
        <dbReference type="EMBL" id="GJT46042.1"/>
    </source>
</evidence>
<name>A0ABQ5E5B2_9ASTR</name>
<accession>A0ABQ5E5B2</accession>
<reference evidence="1" key="1">
    <citation type="journal article" date="2022" name="Int. J. Mol. Sci.">
        <title>Draft Genome of Tanacetum Coccineum: Genomic Comparison of Closely Related Tanacetum-Family Plants.</title>
        <authorList>
            <person name="Yamashiro T."/>
            <person name="Shiraishi A."/>
            <person name="Nakayama K."/>
            <person name="Satake H."/>
        </authorList>
    </citation>
    <scope>NUCLEOTIDE SEQUENCE</scope>
</reference>
<dbReference type="EMBL" id="BQNB010015951">
    <property type="protein sequence ID" value="GJT46042.1"/>
    <property type="molecule type" value="Genomic_DNA"/>
</dbReference>
<gene>
    <name evidence="1" type="ORF">Tco_0954757</name>
</gene>
<organism evidence="1 2">
    <name type="scientific">Tanacetum coccineum</name>
    <dbReference type="NCBI Taxonomy" id="301880"/>
    <lineage>
        <taxon>Eukaryota</taxon>
        <taxon>Viridiplantae</taxon>
        <taxon>Streptophyta</taxon>
        <taxon>Embryophyta</taxon>
        <taxon>Tracheophyta</taxon>
        <taxon>Spermatophyta</taxon>
        <taxon>Magnoliopsida</taxon>
        <taxon>eudicotyledons</taxon>
        <taxon>Gunneridae</taxon>
        <taxon>Pentapetalae</taxon>
        <taxon>asterids</taxon>
        <taxon>campanulids</taxon>
        <taxon>Asterales</taxon>
        <taxon>Asteraceae</taxon>
        <taxon>Asteroideae</taxon>
        <taxon>Anthemideae</taxon>
        <taxon>Anthemidinae</taxon>
        <taxon>Tanacetum</taxon>
    </lineage>
</organism>
<proteinExistence type="predicted"/>
<keyword evidence="2" id="KW-1185">Reference proteome</keyword>